<dbReference type="EMBL" id="CP091092">
    <property type="protein sequence ID" value="WFN36003.1"/>
    <property type="molecule type" value="Genomic_DNA"/>
</dbReference>
<protein>
    <submittedName>
        <fullName evidence="6">Bile acid:sodium symporter</fullName>
    </submittedName>
</protein>
<evidence type="ECO:0000256" key="5">
    <source>
        <dbReference type="SAM" id="Phobius"/>
    </source>
</evidence>
<dbReference type="KEGG" id="manq:L1994_07525"/>
<accession>A0AAF0FK32</accession>
<dbReference type="GeneID" id="79950237"/>
<evidence type="ECO:0000256" key="3">
    <source>
        <dbReference type="ARBA" id="ARBA00022989"/>
    </source>
</evidence>
<dbReference type="AlphaFoldDB" id="A0AAF0FK32"/>
<dbReference type="InterPro" id="IPR004710">
    <property type="entry name" value="Bilac:Na_transpt"/>
</dbReference>
<dbReference type="Gene3D" id="1.20.1530.20">
    <property type="match status" value="1"/>
</dbReference>
<keyword evidence="7" id="KW-1185">Reference proteome</keyword>
<evidence type="ECO:0000313" key="6">
    <source>
        <dbReference type="EMBL" id="WFN36003.1"/>
    </source>
</evidence>
<reference evidence="6" key="1">
    <citation type="submission" date="2022-01" db="EMBL/GenBank/DDBJ databases">
        <title>Complete genome of Methanomicrobium antiquum DSM 21220.</title>
        <authorList>
            <person name="Chen S.-C."/>
            <person name="You Y.-T."/>
            <person name="Zhou Y.-Z."/>
            <person name="Lai M.-C."/>
        </authorList>
    </citation>
    <scope>NUCLEOTIDE SEQUENCE</scope>
    <source>
        <strain evidence="6">DSM 21220</strain>
    </source>
</reference>
<feature type="transmembrane region" description="Helical" evidence="5">
    <location>
        <begin position="164"/>
        <end position="187"/>
    </location>
</feature>
<organism evidence="6 7">
    <name type="scientific">Methanomicrobium antiquum</name>
    <dbReference type="NCBI Taxonomy" id="487686"/>
    <lineage>
        <taxon>Archaea</taxon>
        <taxon>Methanobacteriati</taxon>
        <taxon>Methanobacteriota</taxon>
        <taxon>Stenosarchaea group</taxon>
        <taxon>Methanomicrobia</taxon>
        <taxon>Methanomicrobiales</taxon>
        <taxon>Methanomicrobiaceae</taxon>
        <taxon>Methanomicrobium</taxon>
    </lineage>
</organism>
<feature type="transmembrane region" description="Helical" evidence="5">
    <location>
        <begin position="258"/>
        <end position="282"/>
    </location>
</feature>
<keyword evidence="2 5" id="KW-0812">Transmembrane</keyword>
<dbReference type="PANTHER" id="PTHR10361">
    <property type="entry name" value="SODIUM-BILE ACID COTRANSPORTER"/>
    <property type="match status" value="1"/>
</dbReference>
<keyword evidence="3 5" id="KW-1133">Transmembrane helix</keyword>
<evidence type="ECO:0000256" key="2">
    <source>
        <dbReference type="ARBA" id="ARBA00022692"/>
    </source>
</evidence>
<feature type="transmembrane region" description="Helical" evidence="5">
    <location>
        <begin position="40"/>
        <end position="59"/>
    </location>
</feature>
<proteinExistence type="predicted"/>
<feature type="transmembrane region" description="Helical" evidence="5">
    <location>
        <begin position="233"/>
        <end position="252"/>
    </location>
</feature>
<feature type="transmembrane region" description="Helical" evidence="5">
    <location>
        <begin position="96"/>
        <end position="120"/>
    </location>
</feature>
<dbReference type="RefSeq" id="WP_278098841.1">
    <property type="nucleotide sequence ID" value="NZ_CP091092.1"/>
</dbReference>
<evidence type="ECO:0000256" key="1">
    <source>
        <dbReference type="ARBA" id="ARBA00004141"/>
    </source>
</evidence>
<dbReference type="InterPro" id="IPR038770">
    <property type="entry name" value="Na+/solute_symporter_sf"/>
</dbReference>
<dbReference type="Proteomes" id="UP001218895">
    <property type="component" value="Chromosome"/>
</dbReference>
<name>A0AAF0FK32_9EURY</name>
<feature type="transmembrane region" description="Helical" evidence="5">
    <location>
        <begin position="193"/>
        <end position="221"/>
    </location>
</feature>
<feature type="transmembrane region" description="Helical" evidence="5">
    <location>
        <begin position="6"/>
        <end position="28"/>
    </location>
</feature>
<feature type="transmembrane region" description="Helical" evidence="5">
    <location>
        <begin position="132"/>
        <end position="152"/>
    </location>
</feature>
<keyword evidence="4 5" id="KW-0472">Membrane</keyword>
<comment type="subcellular location">
    <subcellularLocation>
        <location evidence="1">Membrane</location>
        <topology evidence="1">Multi-pass membrane protein</topology>
    </subcellularLocation>
</comment>
<dbReference type="GO" id="GO:0016020">
    <property type="term" value="C:membrane"/>
    <property type="evidence" value="ECO:0007669"/>
    <property type="project" value="UniProtKB-SubCell"/>
</dbReference>
<gene>
    <name evidence="6" type="ORF">L1994_07525</name>
</gene>
<evidence type="ECO:0000256" key="4">
    <source>
        <dbReference type="ARBA" id="ARBA00023136"/>
    </source>
</evidence>
<evidence type="ECO:0000313" key="7">
    <source>
        <dbReference type="Proteomes" id="UP001218895"/>
    </source>
</evidence>
<sequence>MLITEMLLSLIYVFIISSMLSIGFGLSLQAIVDSFKRPGVLLKSSAINLIAIPLFAFLLSSILGLSGAVLIGFLLMACAPGASYAPRITEVANGDVGHSTALMFFLCTIAVFSAPFTMMLEMPQSHTLDPLPVIKTLALIQMLPLFFGIYLSQSKPRLAKKLSWGAFWVSNVSAFIVIVASLFMIFLKESHGGFFSAVFGTNAFPAIIIAVLFSAIIGYYFGSKKADEKKSMLISSVNRNAGVAFLIVLSSFSELSIAIIMIIIYIIVQSIVSGGLAGYWLWKDHKAGKKTILSGNSS</sequence>
<feature type="transmembrane region" description="Helical" evidence="5">
    <location>
        <begin position="65"/>
        <end position="84"/>
    </location>
</feature>
<dbReference type="Pfam" id="PF01758">
    <property type="entry name" value="SBF"/>
    <property type="match status" value="1"/>
</dbReference>
<dbReference type="PANTHER" id="PTHR10361:SF28">
    <property type="entry name" value="P3 PROTEIN-RELATED"/>
    <property type="match status" value="1"/>
</dbReference>
<dbReference type="InterPro" id="IPR002657">
    <property type="entry name" value="BilAc:Na_symport/Acr3"/>
</dbReference>